<evidence type="ECO:0000313" key="2">
    <source>
        <dbReference type="Proteomes" id="UP001443914"/>
    </source>
</evidence>
<evidence type="ECO:0000313" key="1">
    <source>
        <dbReference type="EMBL" id="KAK9740795.1"/>
    </source>
</evidence>
<comment type="caution">
    <text evidence="1">The sequence shown here is derived from an EMBL/GenBank/DDBJ whole genome shotgun (WGS) entry which is preliminary data.</text>
</comment>
<name>A0AAW1M4B7_SAPOF</name>
<sequence length="108" mass="13167">MSIKQVVQPCDEARGMQLYIRKFTKWNPAHLRRILLFDLLKLPQSLLQFRQRKPLFFSQCRRFQPQFLQFLPQFSMTIHSNQVEFRFVVVYNLLLHHLPKCCNWQTTN</sequence>
<protein>
    <submittedName>
        <fullName evidence="1">Uncharacterized protein</fullName>
    </submittedName>
</protein>
<proteinExistence type="predicted"/>
<reference evidence="1" key="1">
    <citation type="submission" date="2024-03" db="EMBL/GenBank/DDBJ databases">
        <title>WGS assembly of Saponaria officinalis var. Norfolk2.</title>
        <authorList>
            <person name="Jenkins J."/>
            <person name="Shu S."/>
            <person name="Grimwood J."/>
            <person name="Barry K."/>
            <person name="Goodstein D."/>
            <person name="Schmutz J."/>
            <person name="Leebens-Mack J."/>
            <person name="Osbourn A."/>
        </authorList>
    </citation>
    <scope>NUCLEOTIDE SEQUENCE [LARGE SCALE GENOMIC DNA]</scope>
    <source>
        <strain evidence="1">JIC</strain>
    </source>
</reference>
<organism evidence="1 2">
    <name type="scientific">Saponaria officinalis</name>
    <name type="common">Common soapwort</name>
    <name type="synonym">Lychnis saponaria</name>
    <dbReference type="NCBI Taxonomy" id="3572"/>
    <lineage>
        <taxon>Eukaryota</taxon>
        <taxon>Viridiplantae</taxon>
        <taxon>Streptophyta</taxon>
        <taxon>Embryophyta</taxon>
        <taxon>Tracheophyta</taxon>
        <taxon>Spermatophyta</taxon>
        <taxon>Magnoliopsida</taxon>
        <taxon>eudicotyledons</taxon>
        <taxon>Gunneridae</taxon>
        <taxon>Pentapetalae</taxon>
        <taxon>Caryophyllales</taxon>
        <taxon>Caryophyllaceae</taxon>
        <taxon>Caryophylleae</taxon>
        <taxon>Saponaria</taxon>
    </lineage>
</organism>
<accession>A0AAW1M4B7</accession>
<gene>
    <name evidence="1" type="ORF">RND81_03G060900</name>
</gene>
<dbReference type="EMBL" id="JBDFQZ010000003">
    <property type="protein sequence ID" value="KAK9740795.1"/>
    <property type="molecule type" value="Genomic_DNA"/>
</dbReference>
<dbReference type="AlphaFoldDB" id="A0AAW1M4B7"/>
<dbReference type="Proteomes" id="UP001443914">
    <property type="component" value="Unassembled WGS sequence"/>
</dbReference>
<keyword evidence="2" id="KW-1185">Reference proteome</keyword>